<comment type="caution">
    <text evidence="5">The sequence shown here is derived from an EMBL/GenBank/DDBJ whole genome shotgun (WGS) entry which is preliminary data.</text>
</comment>
<organism evidence="5 6">
    <name type="scientific">Litorivivens lipolytica</name>
    <dbReference type="NCBI Taxonomy" id="1524264"/>
    <lineage>
        <taxon>Bacteria</taxon>
        <taxon>Pseudomonadati</taxon>
        <taxon>Pseudomonadota</taxon>
        <taxon>Gammaproteobacteria</taxon>
        <taxon>Litorivivens</taxon>
    </lineage>
</organism>
<dbReference type="SUPFAM" id="SSF53448">
    <property type="entry name" value="Nucleotide-diphospho-sugar transferases"/>
    <property type="match status" value="1"/>
</dbReference>
<proteinExistence type="inferred from homology"/>
<evidence type="ECO:0000313" key="5">
    <source>
        <dbReference type="EMBL" id="MBB3047313.1"/>
    </source>
</evidence>
<dbReference type="GO" id="GO:0016757">
    <property type="term" value="F:glycosyltransferase activity"/>
    <property type="evidence" value="ECO:0007669"/>
    <property type="project" value="UniProtKB-KW"/>
</dbReference>
<keyword evidence="3 5" id="KW-0808">Transferase</keyword>
<comment type="similarity">
    <text evidence="1">Belongs to the glycosyltransferase 2 family.</text>
</comment>
<dbReference type="RefSeq" id="WP_183409944.1">
    <property type="nucleotide sequence ID" value="NZ_JACHWY010000001.1"/>
</dbReference>
<evidence type="ECO:0000313" key="6">
    <source>
        <dbReference type="Proteomes" id="UP000537130"/>
    </source>
</evidence>
<keyword evidence="6" id="KW-1185">Reference proteome</keyword>
<evidence type="ECO:0000256" key="2">
    <source>
        <dbReference type="ARBA" id="ARBA00022676"/>
    </source>
</evidence>
<evidence type="ECO:0000256" key="1">
    <source>
        <dbReference type="ARBA" id="ARBA00006739"/>
    </source>
</evidence>
<keyword evidence="2 5" id="KW-0328">Glycosyltransferase</keyword>
<dbReference type="InterPro" id="IPR029044">
    <property type="entry name" value="Nucleotide-diphossugar_trans"/>
</dbReference>
<dbReference type="EC" id="2.4.1.-" evidence="5"/>
<dbReference type="InterPro" id="IPR050834">
    <property type="entry name" value="Glycosyltransf_2"/>
</dbReference>
<dbReference type="AlphaFoldDB" id="A0A7W4Z5L4"/>
<evidence type="ECO:0000256" key="3">
    <source>
        <dbReference type="ARBA" id="ARBA00022679"/>
    </source>
</evidence>
<feature type="domain" description="Glycosyltransferase 2-like" evidence="4">
    <location>
        <begin position="16"/>
        <end position="175"/>
    </location>
</feature>
<sequence length="293" mass="33439">MDNPSPDSGHQPLVTVALSCYNHEKYIGEAVLSILRQTYPQVELLVYDDGSSDSSVAILQSLADQHGFFFQPQANIGLSATLNQALERAKGEYFFQMGSDDIAFLDKIEKQVSFLEANPEFTVCGGNALYIDGDGTLLNKRQVFHPARELVFEDFFEGRKPGFAASTALVRTEAMRKVGGYRPDIPLEDIYMWMKLSSEGYRFYALNDIMLYYRKHGSNTYKNTAFMRDCISKTLREYSDHPSFEAVYSKEMNSLFLTAAKQKQKPLARSILKEIQPRYFTRKTLRGMLRLLF</sequence>
<dbReference type="Pfam" id="PF00535">
    <property type="entry name" value="Glycos_transf_2"/>
    <property type="match status" value="1"/>
</dbReference>
<dbReference type="EMBL" id="JACHWY010000001">
    <property type="protein sequence ID" value="MBB3047313.1"/>
    <property type="molecule type" value="Genomic_DNA"/>
</dbReference>
<accession>A0A7W4Z5L4</accession>
<dbReference type="PANTHER" id="PTHR43685">
    <property type="entry name" value="GLYCOSYLTRANSFERASE"/>
    <property type="match status" value="1"/>
</dbReference>
<name>A0A7W4Z5L4_9GAMM</name>
<protein>
    <submittedName>
        <fullName evidence="5">Alpha-1,3-rhamnosyltransferase</fullName>
        <ecNumber evidence="5">2.4.1.-</ecNumber>
    </submittedName>
</protein>
<reference evidence="5 6" key="1">
    <citation type="submission" date="2020-08" db="EMBL/GenBank/DDBJ databases">
        <title>Genomic Encyclopedia of Type Strains, Phase III (KMG-III): the genomes of soil and plant-associated and newly described type strains.</title>
        <authorList>
            <person name="Whitman W."/>
        </authorList>
    </citation>
    <scope>NUCLEOTIDE SEQUENCE [LARGE SCALE GENOMIC DNA]</scope>
    <source>
        <strain evidence="5 6">CECT 8654</strain>
    </source>
</reference>
<dbReference type="PANTHER" id="PTHR43685:SF5">
    <property type="entry name" value="GLYCOSYLTRANSFERASE EPSE-RELATED"/>
    <property type="match status" value="1"/>
</dbReference>
<dbReference type="Gene3D" id="3.90.550.10">
    <property type="entry name" value="Spore Coat Polysaccharide Biosynthesis Protein SpsA, Chain A"/>
    <property type="match status" value="1"/>
</dbReference>
<dbReference type="InterPro" id="IPR001173">
    <property type="entry name" value="Glyco_trans_2-like"/>
</dbReference>
<dbReference type="Proteomes" id="UP000537130">
    <property type="component" value="Unassembled WGS sequence"/>
</dbReference>
<gene>
    <name evidence="5" type="ORF">FHR99_001549</name>
</gene>
<evidence type="ECO:0000259" key="4">
    <source>
        <dbReference type="Pfam" id="PF00535"/>
    </source>
</evidence>